<dbReference type="Pfam" id="PF07282">
    <property type="entry name" value="Cas12f1-like_TNB"/>
    <property type="match status" value="1"/>
</dbReference>
<dbReference type="InterPro" id="IPR010095">
    <property type="entry name" value="Cas12f1-like_TNB"/>
</dbReference>
<dbReference type="NCBIfam" id="TIGR01766">
    <property type="entry name" value="IS200/IS605 family accessory protein TnpB-like domain"/>
    <property type="match status" value="1"/>
</dbReference>
<dbReference type="Pfam" id="PF01385">
    <property type="entry name" value="OrfB_IS605"/>
    <property type="match status" value="1"/>
</dbReference>
<evidence type="ECO:0000313" key="7">
    <source>
        <dbReference type="EMBL" id="WVX79041.1"/>
    </source>
</evidence>
<evidence type="ECO:0000256" key="4">
    <source>
        <dbReference type="ARBA" id="ARBA00023172"/>
    </source>
</evidence>
<evidence type="ECO:0000256" key="2">
    <source>
        <dbReference type="ARBA" id="ARBA00022578"/>
    </source>
</evidence>
<dbReference type="RefSeq" id="WP_338447975.1">
    <property type="nucleotide sequence ID" value="NZ_CP137640.1"/>
</dbReference>
<dbReference type="NCBIfam" id="NF040570">
    <property type="entry name" value="guided_TnpB"/>
    <property type="match status" value="1"/>
</dbReference>
<protein>
    <submittedName>
        <fullName evidence="7">Transposase</fullName>
    </submittedName>
</protein>
<evidence type="ECO:0000313" key="8">
    <source>
        <dbReference type="Proteomes" id="UP001357223"/>
    </source>
</evidence>
<gene>
    <name evidence="7" type="ORF">R4Z09_17195</name>
</gene>
<organism evidence="7 8">
    <name type="scientific">Niallia oryzisoli</name>
    <dbReference type="NCBI Taxonomy" id="1737571"/>
    <lineage>
        <taxon>Bacteria</taxon>
        <taxon>Bacillati</taxon>
        <taxon>Bacillota</taxon>
        <taxon>Bacilli</taxon>
        <taxon>Bacillales</taxon>
        <taxon>Bacillaceae</taxon>
        <taxon>Niallia</taxon>
    </lineage>
</organism>
<evidence type="ECO:0000256" key="1">
    <source>
        <dbReference type="ARBA" id="ARBA00008761"/>
    </source>
</evidence>
<sequence length="486" mass="56602">MSYENEVKKEYRTYQIDIKKGHKLYQYFDEICLNSNNLYNITNFYIRQVYTALNQVKELQPLQKEVMDTIRNNLQKMNDIQSNAYLKKLQKEALKPKEKRKEIKKNLFGLPTKENSFLGYNFLDCLFKTMKQKDYYSLPGQIKQQVLQNVVQNWKSYFVSLKDYKIHPEKYSRRPSIPGYLPKGGRKETILSNRICKIKEGKYLKFPKTKFQLNIGKLAHLNGRFQQVRIIPKYDSFTVELVIFNGEKAEVLAKKERCMGIDLGLDNIGTVISNSGMTPILFKGGIIKSINQWYNKMRSHYYAILRNGKKNHDGSFQSKRLIELDKYRYRKVKDFLHKVSFNIIKIAKENKIDTIVIGKNEHWKQEVHLGKKNNQNFVQIPHCLLIELITYKANSEGIAVILTEESYTSKAIFLDKDDIPTYQSGNTMKHIFSGKRISRGMYRTKNLLLIDADVNGAANILRKVIPKAFTNGIAAVCSTPQVVNVR</sequence>
<keyword evidence="8" id="KW-1185">Reference proteome</keyword>
<evidence type="ECO:0000259" key="5">
    <source>
        <dbReference type="Pfam" id="PF01385"/>
    </source>
</evidence>
<accession>A0ABZ2C9W2</accession>
<dbReference type="InterPro" id="IPR001959">
    <property type="entry name" value="Transposase"/>
</dbReference>
<feature type="domain" description="Probable transposase IS891/IS1136/IS1341" evidence="5">
    <location>
        <begin position="252"/>
        <end position="361"/>
    </location>
</feature>
<keyword evidence="2" id="KW-0815">Transposition</keyword>
<evidence type="ECO:0000256" key="3">
    <source>
        <dbReference type="ARBA" id="ARBA00023125"/>
    </source>
</evidence>
<proteinExistence type="inferred from homology"/>
<dbReference type="EMBL" id="CP137640">
    <property type="protein sequence ID" value="WVX79041.1"/>
    <property type="molecule type" value="Genomic_DNA"/>
</dbReference>
<feature type="domain" description="Cas12f1-like TNB" evidence="6">
    <location>
        <begin position="385"/>
        <end position="460"/>
    </location>
</feature>
<dbReference type="Proteomes" id="UP001357223">
    <property type="component" value="Chromosome"/>
</dbReference>
<reference evidence="7 8" key="1">
    <citation type="submission" date="2023-10" db="EMBL/GenBank/DDBJ databases">
        <title>Niallia locisalis sp.nov. isolated from a salt pond sample.</title>
        <authorList>
            <person name="Li X.-J."/>
            <person name="Dong L."/>
        </authorList>
    </citation>
    <scope>NUCLEOTIDE SEQUENCE [LARGE SCALE GENOMIC DNA]</scope>
    <source>
        <strain evidence="7 8">DSM 29761</strain>
    </source>
</reference>
<evidence type="ECO:0000259" key="6">
    <source>
        <dbReference type="Pfam" id="PF07282"/>
    </source>
</evidence>
<keyword evidence="4" id="KW-0233">DNA recombination</keyword>
<name>A0ABZ2C9W2_9BACI</name>
<keyword evidence="3" id="KW-0238">DNA-binding</keyword>
<comment type="similarity">
    <text evidence="1">In the C-terminal section; belongs to the transposase 35 family.</text>
</comment>